<protein>
    <submittedName>
        <fullName evidence="2">Uncharacterized protein</fullName>
    </submittedName>
</protein>
<feature type="compositionally biased region" description="Basic and acidic residues" evidence="1">
    <location>
        <begin position="18"/>
        <end position="32"/>
    </location>
</feature>
<comment type="caution">
    <text evidence="2">The sequence shown here is derived from an EMBL/GenBank/DDBJ whole genome shotgun (WGS) entry which is preliminary data.</text>
</comment>
<evidence type="ECO:0000313" key="2">
    <source>
        <dbReference type="EMBL" id="MBW0487341.1"/>
    </source>
</evidence>
<dbReference type="EMBL" id="AVOT02009084">
    <property type="protein sequence ID" value="MBW0487341.1"/>
    <property type="molecule type" value="Genomic_DNA"/>
</dbReference>
<sequence length="82" mass="9403">MAEYHNQKTTLNQLADEASYRSEDESNVDREGGLFIEEEETPALLNLMVNSLNENWTLIHDSGALRSTFRNLKMLFNTQPIS</sequence>
<reference evidence="2" key="1">
    <citation type="submission" date="2021-03" db="EMBL/GenBank/DDBJ databases">
        <title>Draft genome sequence of rust myrtle Austropuccinia psidii MF-1, a brazilian biotype.</title>
        <authorList>
            <person name="Quecine M.C."/>
            <person name="Pachon D.M.R."/>
            <person name="Bonatelli M.L."/>
            <person name="Correr F.H."/>
            <person name="Franceschini L.M."/>
            <person name="Leite T.F."/>
            <person name="Margarido G.R.A."/>
            <person name="Almeida C.A."/>
            <person name="Ferrarezi J.A."/>
            <person name="Labate C.A."/>
        </authorList>
    </citation>
    <scope>NUCLEOTIDE SEQUENCE</scope>
    <source>
        <strain evidence="2">MF-1</strain>
    </source>
</reference>
<proteinExistence type="predicted"/>
<gene>
    <name evidence="2" type="ORF">O181_027056</name>
</gene>
<feature type="region of interest" description="Disordered" evidence="1">
    <location>
        <begin position="1"/>
        <end position="35"/>
    </location>
</feature>
<evidence type="ECO:0000313" key="3">
    <source>
        <dbReference type="Proteomes" id="UP000765509"/>
    </source>
</evidence>
<keyword evidence="3" id="KW-1185">Reference proteome</keyword>
<name>A0A9Q3CRQ6_9BASI</name>
<accession>A0A9Q3CRQ6</accession>
<dbReference type="AlphaFoldDB" id="A0A9Q3CRQ6"/>
<evidence type="ECO:0000256" key="1">
    <source>
        <dbReference type="SAM" id="MobiDB-lite"/>
    </source>
</evidence>
<dbReference type="Proteomes" id="UP000765509">
    <property type="component" value="Unassembled WGS sequence"/>
</dbReference>
<organism evidence="2 3">
    <name type="scientific">Austropuccinia psidii MF-1</name>
    <dbReference type="NCBI Taxonomy" id="1389203"/>
    <lineage>
        <taxon>Eukaryota</taxon>
        <taxon>Fungi</taxon>
        <taxon>Dikarya</taxon>
        <taxon>Basidiomycota</taxon>
        <taxon>Pucciniomycotina</taxon>
        <taxon>Pucciniomycetes</taxon>
        <taxon>Pucciniales</taxon>
        <taxon>Sphaerophragmiaceae</taxon>
        <taxon>Austropuccinia</taxon>
    </lineage>
</organism>